<keyword evidence="3" id="KW-1185">Reference proteome</keyword>
<keyword evidence="1" id="KW-0732">Signal</keyword>
<feature type="signal peptide" evidence="1">
    <location>
        <begin position="1"/>
        <end position="24"/>
    </location>
</feature>
<dbReference type="Gene3D" id="2.40.160.10">
    <property type="entry name" value="Porin"/>
    <property type="match status" value="1"/>
</dbReference>
<gene>
    <name evidence="2" type="ORF">MOX91_02580</name>
</gene>
<sequence>MKKSNIVKLILTAFVFGASNFANAQDKATLDILVSKGIITQDEAGKILKSSSIQVKAKEKETVKLTFSGRIHEQFMWIKSEADDPFYKDTSTKSGFRMRRMYLGMAAELANGWSGNLVLDLAKTTNNGANYLDSVTISKKIDWEFLNGKLDVGYRKVNFVFEENTSSSKLLSIERSPATRYFVEGQSSGTKGNIGFGNRYTGVFWDGKADAVKGLSYSFAVTNPQNYAIKPNNSGTDNTVNLWASVNYKNDADTSIGKLKYEIGLNAGYGMGANITTDVYSDNGYIVGANPYFKITLDNFTLWGEYMMANIQYGKKDAAGNFQDATPQGVNVGAEYKFDCGFIGQIAPTVRYSGLFTDGHGAKISDTINSAANVSSGGSDYYKNANSIFAGINWYIDGNSVKLQAGYEYARFSGSPSNESFASKSADVNAFRTQLQILF</sequence>
<dbReference type="Proteomes" id="UP001275932">
    <property type="component" value="Unassembled WGS sequence"/>
</dbReference>
<evidence type="ECO:0000313" key="2">
    <source>
        <dbReference type="EMBL" id="MDX8415066.1"/>
    </source>
</evidence>
<dbReference type="EMBL" id="JALBUT010000002">
    <property type="protein sequence ID" value="MDX8415066.1"/>
    <property type="molecule type" value="Genomic_DNA"/>
</dbReference>
<proteinExistence type="predicted"/>
<dbReference type="Pfam" id="PF07396">
    <property type="entry name" value="Porin_O_P"/>
    <property type="match status" value="1"/>
</dbReference>
<dbReference type="InterPro" id="IPR010870">
    <property type="entry name" value="Porin_O/P"/>
</dbReference>
<dbReference type="InterPro" id="IPR023614">
    <property type="entry name" value="Porin_dom_sf"/>
</dbReference>
<feature type="chain" id="PRO_5045175544" evidence="1">
    <location>
        <begin position="25"/>
        <end position="439"/>
    </location>
</feature>
<name>A0ABU4WES8_9BACT</name>
<evidence type="ECO:0000256" key="1">
    <source>
        <dbReference type="SAM" id="SignalP"/>
    </source>
</evidence>
<reference evidence="2 3" key="1">
    <citation type="submission" date="2022-03" db="EMBL/GenBank/DDBJ databases">
        <title>Novel taxa within the pig intestine.</title>
        <authorList>
            <person name="Wylensek D."/>
            <person name="Bishof K."/>
            <person name="Afrizal A."/>
            <person name="Clavel T."/>
        </authorList>
    </citation>
    <scope>NUCLEOTIDE SEQUENCE [LARGE SCALE GENOMIC DNA]</scope>
    <source>
        <strain evidence="2 3">CLA-KB-P66</strain>
    </source>
</reference>
<evidence type="ECO:0000313" key="3">
    <source>
        <dbReference type="Proteomes" id="UP001275932"/>
    </source>
</evidence>
<comment type="caution">
    <text evidence="2">The sequence shown here is derived from an EMBL/GenBank/DDBJ whole genome shotgun (WGS) entry which is preliminary data.</text>
</comment>
<dbReference type="SUPFAM" id="SSF56935">
    <property type="entry name" value="Porins"/>
    <property type="match status" value="1"/>
</dbReference>
<organism evidence="2 3">
    <name type="scientific">Intestinicryptomonas porci</name>
    <dbReference type="NCBI Taxonomy" id="2926320"/>
    <lineage>
        <taxon>Bacteria</taxon>
        <taxon>Pseudomonadati</taxon>
        <taxon>Verrucomicrobiota</taxon>
        <taxon>Opitutia</taxon>
        <taxon>Opitutales</taxon>
        <taxon>Intestinicryptomonaceae</taxon>
        <taxon>Intestinicryptomonas</taxon>
    </lineage>
</organism>
<accession>A0ABU4WES8</accession>
<dbReference type="RefSeq" id="WP_370396511.1">
    <property type="nucleotide sequence ID" value="NZ_JALBUT010000002.1"/>
</dbReference>
<protein>
    <submittedName>
        <fullName evidence="2">OprO/OprP family phosphate-selective porin</fullName>
    </submittedName>
</protein>